<evidence type="ECO:0000256" key="4">
    <source>
        <dbReference type="ARBA" id="ARBA00023315"/>
    </source>
</evidence>
<dbReference type="Pfam" id="PF00583">
    <property type="entry name" value="Acetyltransf_1"/>
    <property type="match status" value="1"/>
</dbReference>
<keyword evidence="4" id="KW-0012">Acyltransferase</keyword>
<comment type="caution">
    <text evidence="7">The sequence shown here is derived from an EMBL/GenBank/DDBJ whole genome shotgun (WGS) entry which is preliminary data.</text>
</comment>
<accession>A0A086Y5U8</accession>
<evidence type="ECO:0000256" key="1">
    <source>
        <dbReference type="ARBA" id="ARBA00005395"/>
    </source>
</evidence>
<gene>
    <name evidence="7" type="ORF">CG50_08395</name>
</gene>
<reference evidence="7 8" key="1">
    <citation type="submission" date="2014-03" db="EMBL/GenBank/DDBJ databases">
        <title>Genome of Paenirhodobacter enshiensis DW2-9.</title>
        <authorList>
            <person name="Wang D."/>
            <person name="Wang G."/>
        </authorList>
    </citation>
    <scope>NUCLEOTIDE SEQUENCE [LARGE SCALE GENOMIC DNA]</scope>
    <source>
        <strain evidence="7 8">DW2-9</strain>
    </source>
</reference>
<dbReference type="InterPro" id="IPR050680">
    <property type="entry name" value="YpeA/RimI_acetyltransf"/>
</dbReference>
<keyword evidence="2 5" id="KW-0963">Cytoplasm</keyword>
<dbReference type="OrthoDB" id="9804026at2"/>
<evidence type="ECO:0000256" key="3">
    <source>
        <dbReference type="ARBA" id="ARBA00022679"/>
    </source>
</evidence>
<comment type="catalytic activity">
    <reaction evidence="5">
        <text>N-terminal L-alanyl-[ribosomal protein bS18] + acetyl-CoA = N-terminal N(alpha)-acetyl-L-alanyl-[ribosomal protein bS18] + CoA + H(+)</text>
        <dbReference type="Rhea" id="RHEA:43756"/>
        <dbReference type="Rhea" id="RHEA-COMP:10676"/>
        <dbReference type="Rhea" id="RHEA-COMP:10677"/>
        <dbReference type="ChEBI" id="CHEBI:15378"/>
        <dbReference type="ChEBI" id="CHEBI:57287"/>
        <dbReference type="ChEBI" id="CHEBI:57288"/>
        <dbReference type="ChEBI" id="CHEBI:64718"/>
        <dbReference type="ChEBI" id="CHEBI:83683"/>
        <dbReference type="EC" id="2.3.1.266"/>
    </reaction>
</comment>
<comment type="function">
    <text evidence="5">Acetylates the N-terminal alanine of ribosomal protein bS18.</text>
</comment>
<dbReference type="InterPro" id="IPR006464">
    <property type="entry name" value="AcTrfase_RimI/Ard1"/>
</dbReference>
<evidence type="ECO:0000259" key="6">
    <source>
        <dbReference type="PROSITE" id="PS51186"/>
    </source>
</evidence>
<evidence type="ECO:0000256" key="2">
    <source>
        <dbReference type="ARBA" id="ARBA00022490"/>
    </source>
</evidence>
<feature type="domain" description="N-acetyltransferase" evidence="6">
    <location>
        <begin position="1"/>
        <end position="137"/>
    </location>
</feature>
<keyword evidence="3 7" id="KW-0808">Transferase</keyword>
<dbReference type="InterPro" id="IPR000182">
    <property type="entry name" value="GNAT_dom"/>
</dbReference>
<dbReference type="SUPFAM" id="SSF55729">
    <property type="entry name" value="Acyl-CoA N-acyltransferases (Nat)"/>
    <property type="match status" value="1"/>
</dbReference>
<dbReference type="PROSITE" id="PS51186">
    <property type="entry name" value="GNAT"/>
    <property type="match status" value="1"/>
</dbReference>
<evidence type="ECO:0000313" key="8">
    <source>
        <dbReference type="Proteomes" id="UP000028824"/>
    </source>
</evidence>
<dbReference type="Proteomes" id="UP000028824">
    <property type="component" value="Unassembled WGS sequence"/>
</dbReference>
<dbReference type="CDD" id="cd04301">
    <property type="entry name" value="NAT_SF"/>
    <property type="match status" value="1"/>
</dbReference>
<comment type="subcellular location">
    <subcellularLocation>
        <location evidence="5">Cytoplasm</location>
    </subcellularLocation>
</comment>
<dbReference type="Gene3D" id="3.40.630.30">
    <property type="match status" value="1"/>
</dbReference>
<sequence length="142" mass="15203">MTAEQLAALHERCFVTPRPWNAAEFRDFLASPLCFLRCEAGGFVLGRAVAGEAELLTIAVAPEARRSGIGRRLMAAFDDAAKAAGAEQAFLEVAIDNAAARALYRSTGWSEAGKRRGYYHTPEGQSVDAVVMTRTLADGGRA</sequence>
<proteinExistence type="inferred from homology"/>
<evidence type="ECO:0000256" key="5">
    <source>
        <dbReference type="RuleBase" id="RU363094"/>
    </source>
</evidence>
<dbReference type="GO" id="GO:0005737">
    <property type="term" value="C:cytoplasm"/>
    <property type="evidence" value="ECO:0007669"/>
    <property type="project" value="UniProtKB-SubCell"/>
</dbReference>
<dbReference type="AlphaFoldDB" id="A0A086Y5U8"/>
<keyword evidence="8" id="KW-1185">Reference proteome</keyword>
<dbReference type="PANTHER" id="PTHR43420">
    <property type="entry name" value="ACETYLTRANSFERASE"/>
    <property type="match status" value="1"/>
</dbReference>
<name>A0A086Y5U8_9RHOB</name>
<dbReference type="eggNOG" id="COG0456">
    <property type="taxonomic scope" value="Bacteria"/>
</dbReference>
<evidence type="ECO:0000313" key="7">
    <source>
        <dbReference type="EMBL" id="KFI29648.1"/>
    </source>
</evidence>
<dbReference type="GO" id="GO:0008999">
    <property type="term" value="F:protein-N-terminal-alanine acetyltransferase activity"/>
    <property type="evidence" value="ECO:0007669"/>
    <property type="project" value="UniProtKB-EC"/>
</dbReference>
<dbReference type="STRING" id="1105367.CG50_08395"/>
<comment type="similarity">
    <text evidence="1 5">Belongs to the acetyltransferase family. RimI subfamily.</text>
</comment>
<protein>
    <recommendedName>
        <fullName evidence="5">[Ribosomal protein bS18]-alanine N-acetyltransferase</fullName>
        <ecNumber evidence="5">2.3.1.266</ecNumber>
    </recommendedName>
</protein>
<dbReference type="NCBIfam" id="TIGR01575">
    <property type="entry name" value="rimI"/>
    <property type="match status" value="1"/>
</dbReference>
<dbReference type="InterPro" id="IPR016181">
    <property type="entry name" value="Acyl_CoA_acyltransferase"/>
</dbReference>
<organism evidence="7 8">
    <name type="scientific">Paenirhodobacter enshiensis</name>
    <dbReference type="NCBI Taxonomy" id="1105367"/>
    <lineage>
        <taxon>Bacteria</taxon>
        <taxon>Pseudomonadati</taxon>
        <taxon>Pseudomonadota</taxon>
        <taxon>Alphaproteobacteria</taxon>
        <taxon>Rhodobacterales</taxon>
        <taxon>Rhodobacter group</taxon>
        <taxon>Paenirhodobacter</taxon>
    </lineage>
</organism>
<dbReference type="EC" id="2.3.1.266" evidence="5"/>
<dbReference type="EMBL" id="JFZB01000003">
    <property type="protein sequence ID" value="KFI29648.1"/>
    <property type="molecule type" value="Genomic_DNA"/>
</dbReference>
<dbReference type="PANTHER" id="PTHR43420:SF12">
    <property type="entry name" value="N-ACETYLTRANSFERASE DOMAIN-CONTAINING PROTEIN"/>
    <property type="match status" value="1"/>
</dbReference>